<protein>
    <recommendedName>
        <fullName evidence="4">Lipoprotein</fullName>
    </recommendedName>
</protein>
<name>A0A3L9ZKI7_9FLAO</name>
<feature type="coiled-coil region" evidence="1">
    <location>
        <begin position="22"/>
        <end position="63"/>
    </location>
</feature>
<dbReference type="RefSeq" id="WP_121926378.1">
    <property type="nucleotide sequence ID" value="NZ_CBCSGA010000017.1"/>
</dbReference>
<organism evidence="2 3">
    <name type="scientific">Flavobacterium weaverense</name>
    <dbReference type="NCBI Taxonomy" id="271156"/>
    <lineage>
        <taxon>Bacteria</taxon>
        <taxon>Pseudomonadati</taxon>
        <taxon>Bacteroidota</taxon>
        <taxon>Flavobacteriia</taxon>
        <taxon>Flavobacteriales</taxon>
        <taxon>Flavobacteriaceae</taxon>
        <taxon>Flavobacterium</taxon>
    </lineage>
</organism>
<gene>
    <name evidence="2" type="ORF">BC961_2815</name>
</gene>
<evidence type="ECO:0000313" key="2">
    <source>
        <dbReference type="EMBL" id="RMA72750.1"/>
    </source>
</evidence>
<proteinExistence type="predicted"/>
<accession>A0A3L9ZKI7</accession>
<feature type="coiled-coil region" evidence="1">
    <location>
        <begin position="95"/>
        <end position="122"/>
    </location>
</feature>
<evidence type="ECO:0008006" key="4">
    <source>
        <dbReference type="Google" id="ProtNLM"/>
    </source>
</evidence>
<evidence type="ECO:0000313" key="3">
    <source>
        <dbReference type="Proteomes" id="UP000280368"/>
    </source>
</evidence>
<evidence type="ECO:0000256" key="1">
    <source>
        <dbReference type="SAM" id="Coils"/>
    </source>
</evidence>
<sequence length="153" mass="17397">MKKTILNLALTTFIAGTVLVGCQDATKKEAEAKENVENARADLDDAKDELSEARRAATEQEWKAFKDSTNATIAKNEVRIAEMKADLKNKGKSIDDQYAMKIKELEEKNKEIKGKVQMYQNDANSDWESFKEEYNHDMKDLGNSLKNFTVKNK</sequence>
<dbReference type="OrthoDB" id="1122839at2"/>
<comment type="caution">
    <text evidence="2">The sequence shown here is derived from an EMBL/GenBank/DDBJ whole genome shotgun (WGS) entry which is preliminary data.</text>
</comment>
<dbReference type="Proteomes" id="UP000280368">
    <property type="component" value="Unassembled WGS sequence"/>
</dbReference>
<keyword evidence="3" id="KW-1185">Reference proteome</keyword>
<dbReference type="PROSITE" id="PS51257">
    <property type="entry name" value="PROKAR_LIPOPROTEIN"/>
    <property type="match status" value="1"/>
</dbReference>
<keyword evidence="1" id="KW-0175">Coiled coil</keyword>
<dbReference type="EMBL" id="REFH01000012">
    <property type="protein sequence ID" value="RMA72750.1"/>
    <property type="molecule type" value="Genomic_DNA"/>
</dbReference>
<dbReference type="AlphaFoldDB" id="A0A3L9ZKI7"/>
<reference evidence="2 3" key="1">
    <citation type="submission" date="2018-10" db="EMBL/GenBank/DDBJ databases">
        <title>Genomic Encyclopedia of Archaeal and Bacterial Type Strains, Phase II (KMG-II): from individual species to whole genera.</title>
        <authorList>
            <person name="Goeker M."/>
        </authorList>
    </citation>
    <scope>NUCLEOTIDE SEQUENCE [LARGE SCALE GENOMIC DNA]</scope>
    <source>
        <strain evidence="2 3">DSM 19727</strain>
    </source>
</reference>